<accession>A0A1I4TWK7</accession>
<dbReference type="RefSeq" id="WP_093337665.1">
    <property type="nucleotide sequence ID" value="NZ_FOUY01000003.1"/>
</dbReference>
<feature type="compositionally biased region" description="Basic and acidic residues" evidence="1">
    <location>
        <begin position="237"/>
        <end position="338"/>
    </location>
</feature>
<protein>
    <submittedName>
        <fullName evidence="2">Uncharacterized protein</fullName>
    </submittedName>
</protein>
<dbReference type="AlphaFoldDB" id="A0A1I4TWK7"/>
<dbReference type="OrthoDB" id="3541690at2"/>
<proteinExistence type="predicted"/>
<feature type="compositionally biased region" description="Low complexity" evidence="1">
    <location>
        <begin position="166"/>
        <end position="188"/>
    </location>
</feature>
<name>A0A1I4TWK7_PSUAM</name>
<feature type="region of interest" description="Disordered" evidence="1">
    <location>
        <begin position="153"/>
        <end position="382"/>
    </location>
</feature>
<organism evidence="2 3">
    <name type="scientific">Pseudonocardia ammonioxydans</name>
    <dbReference type="NCBI Taxonomy" id="260086"/>
    <lineage>
        <taxon>Bacteria</taxon>
        <taxon>Bacillati</taxon>
        <taxon>Actinomycetota</taxon>
        <taxon>Actinomycetes</taxon>
        <taxon>Pseudonocardiales</taxon>
        <taxon>Pseudonocardiaceae</taxon>
        <taxon>Pseudonocardia</taxon>
    </lineage>
</organism>
<keyword evidence="3" id="KW-1185">Reference proteome</keyword>
<evidence type="ECO:0000256" key="1">
    <source>
        <dbReference type="SAM" id="MobiDB-lite"/>
    </source>
</evidence>
<sequence>MDADAVAERLYRVPPGEFVAERDDAAARAREAGDSGAAREIAALRRPTRAAWLTNLLVDAAPDEVEGLLALAGPLAEAQRSLDGPALRQVSAQRNKLVGALARRAARLGRDAGQRVDSGLEREVRGVLESALADDELAERVRSGRLVRFERHSGFGTIGGDQDGPASGRGSRATTGATARGSATGTGRESAAPDAAGQDPRGQGTRRQDTPGQKTRGQETRGQETAGPGSAAEPGDDTDRPGSGELDRKRREATRRSREQRAAERREREREAAEQRERERRAQALADAEDRLEQARLAAHDAGRERDDARERADAAADHRDAAHRRVEDLRAELEQARTEATGADRTYKAAEREAADAARRARQADTEVTRAEQALDEARDS</sequence>
<reference evidence="2 3" key="1">
    <citation type="submission" date="2016-10" db="EMBL/GenBank/DDBJ databases">
        <authorList>
            <person name="de Groot N.N."/>
        </authorList>
    </citation>
    <scope>NUCLEOTIDE SEQUENCE [LARGE SCALE GENOMIC DNA]</scope>
    <source>
        <strain evidence="2 3">CGMCC 4.1877</strain>
    </source>
</reference>
<gene>
    <name evidence="2" type="ORF">SAMN05216207_100342</name>
</gene>
<dbReference type="EMBL" id="FOUY01000003">
    <property type="protein sequence ID" value="SFM80980.1"/>
    <property type="molecule type" value="Genomic_DNA"/>
</dbReference>
<evidence type="ECO:0000313" key="2">
    <source>
        <dbReference type="EMBL" id="SFM80980.1"/>
    </source>
</evidence>
<dbReference type="STRING" id="260086.SAMN05216207_100342"/>
<evidence type="ECO:0000313" key="3">
    <source>
        <dbReference type="Proteomes" id="UP000199614"/>
    </source>
</evidence>
<feature type="compositionally biased region" description="Basic and acidic residues" evidence="1">
    <location>
        <begin position="346"/>
        <end position="371"/>
    </location>
</feature>
<dbReference type="Proteomes" id="UP000199614">
    <property type="component" value="Unassembled WGS sequence"/>
</dbReference>